<comment type="caution">
    <text evidence="2">The sequence shown here is derived from an EMBL/GenBank/DDBJ whole genome shotgun (WGS) entry which is preliminary data.</text>
</comment>
<evidence type="ECO:0000256" key="1">
    <source>
        <dbReference type="SAM" id="Phobius"/>
    </source>
</evidence>
<sequence>STFPHLLSISYLLSTFPHLLSTFPHLLSMCLHLLSTFPHLLAMFPHLLATFPHLLSMCFRVCFMFQLPAVSICMGAPSVIPNNMIIFYVI</sequence>
<keyword evidence="1" id="KW-0472">Membrane</keyword>
<reference evidence="2" key="1">
    <citation type="journal article" date="2020" name="New Phytol.">
        <title>Comparative genomics reveals dynamic genome evolution in host specialist ectomycorrhizal fungi.</title>
        <authorList>
            <person name="Lofgren L.A."/>
            <person name="Nguyen N.H."/>
            <person name="Vilgalys R."/>
            <person name="Ruytinx J."/>
            <person name="Liao H.L."/>
            <person name="Branco S."/>
            <person name="Kuo A."/>
            <person name="LaButti K."/>
            <person name="Lipzen A."/>
            <person name="Andreopoulos W."/>
            <person name="Pangilinan J."/>
            <person name="Riley R."/>
            <person name="Hundley H."/>
            <person name="Na H."/>
            <person name="Barry K."/>
            <person name="Grigoriev I.V."/>
            <person name="Stajich J.E."/>
            <person name="Kennedy P.G."/>
        </authorList>
    </citation>
    <scope>NUCLEOTIDE SEQUENCE</scope>
    <source>
        <strain evidence="2">MN1</strain>
    </source>
</reference>
<keyword evidence="3" id="KW-1185">Reference proteome</keyword>
<proteinExistence type="predicted"/>
<keyword evidence="1" id="KW-0812">Transmembrane</keyword>
<dbReference type="GeneID" id="64628637"/>
<dbReference type="AlphaFoldDB" id="A0A9P7EKQ6"/>
<feature type="transmembrane region" description="Helical" evidence="1">
    <location>
        <begin position="26"/>
        <end position="49"/>
    </location>
</feature>
<dbReference type="OrthoDB" id="10522192at2759"/>
<feature type="transmembrane region" description="Helical" evidence="1">
    <location>
        <begin position="61"/>
        <end position="80"/>
    </location>
</feature>
<dbReference type="RefSeq" id="XP_041197893.1">
    <property type="nucleotide sequence ID" value="XM_041334620.1"/>
</dbReference>
<evidence type="ECO:0000313" key="3">
    <source>
        <dbReference type="Proteomes" id="UP000807769"/>
    </source>
</evidence>
<evidence type="ECO:0000313" key="2">
    <source>
        <dbReference type="EMBL" id="KAG1823833.1"/>
    </source>
</evidence>
<feature type="non-terminal residue" evidence="2">
    <location>
        <position position="1"/>
    </location>
</feature>
<name>A0A9P7EKQ6_9AGAM</name>
<dbReference type="EMBL" id="JABBWG010000004">
    <property type="protein sequence ID" value="KAG1823833.1"/>
    <property type="molecule type" value="Genomic_DNA"/>
</dbReference>
<dbReference type="Proteomes" id="UP000807769">
    <property type="component" value="Unassembled WGS sequence"/>
</dbReference>
<organism evidence="2 3">
    <name type="scientific">Suillus subaureus</name>
    <dbReference type="NCBI Taxonomy" id="48587"/>
    <lineage>
        <taxon>Eukaryota</taxon>
        <taxon>Fungi</taxon>
        <taxon>Dikarya</taxon>
        <taxon>Basidiomycota</taxon>
        <taxon>Agaricomycotina</taxon>
        <taxon>Agaricomycetes</taxon>
        <taxon>Agaricomycetidae</taxon>
        <taxon>Boletales</taxon>
        <taxon>Suillineae</taxon>
        <taxon>Suillaceae</taxon>
        <taxon>Suillus</taxon>
    </lineage>
</organism>
<gene>
    <name evidence="2" type="ORF">BJ212DRAFT_1326842</name>
</gene>
<accession>A0A9P7EKQ6</accession>
<keyword evidence="1" id="KW-1133">Transmembrane helix</keyword>
<protein>
    <submittedName>
        <fullName evidence="2">Uncharacterized protein</fullName>
    </submittedName>
</protein>